<comment type="caution">
    <text evidence="2">The sequence shown here is derived from an EMBL/GenBank/DDBJ whole genome shotgun (WGS) entry which is preliminary data.</text>
</comment>
<dbReference type="AlphaFoldDB" id="A0A7J6MHN7"/>
<dbReference type="OrthoDB" id="10295366at2759"/>
<proteinExistence type="predicted"/>
<keyword evidence="1" id="KW-0812">Transmembrane</keyword>
<sequence>MELVPSSHKRRQLRGESCCDLKDNSDFSSETLLSHPTYTKAGRWFRVIMSLTLTGLAMYVALSLGFILSVDYIIEAYVYQWRVDLRSLEVSPDPASFVNSTDNTPTCLTFGSNDYVNISFVVSITNNPSWLEVDVESVDLIEPDVTPALFRVSTPPLKGENTVLARLIMRSDFMRRQQYTRLWNMKSVRCIPANLTLLTRFTIFGYQSSTLFDVVASSACVAANRELTFAETHPNSALPPAVVGKINGVYSFRESNTAALLYDCYC</sequence>
<evidence type="ECO:0000313" key="3">
    <source>
        <dbReference type="Proteomes" id="UP000591131"/>
    </source>
</evidence>
<keyword evidence="3" id="KW-1185">Reference proteome</keyword>
<dbReference type="EMBL" id="JAAPAO010000143">
    <property type="protein sequence ID" value="KAF4670956.1"/>
    <property type="molecule type" value="Genomic_DNA"/>
</dbReference>
<protein>
    <submittedName>
        <fullName evidence="2">Uncharacterized protein</fullName>
    </submittedName>
</protein>
<keyword evidence="1" id="KW-0472">Membrane</keyword>
<reference evidence="2 3" key="1">
    <citation type="submission" date="2020-04" db="EMBL/GenBank/DDBJ databases">
        <title>Perkinsus chesapeaki whole genome sequence.</title>
        <authorList>
            <person name="Bogema D.R."/>
        </authorList>
    </citation>
    <scope>NUCLEOTIDE SEQUENCE [LARGE SCALE GENOMIC DNA]</scope>
    <source>
        <strain evidence="2">ATCC PRA-425</strain>
    </source>
</reference>
<accession>A0A7J6MHN7</accession>
<keyword evidence="1" id="KW-1133">Transmembrane helix</keyword>
<gene>
    <name evidence="2" type="ORF">FOL47_001754</name>
</gene>
<evidence type="ECO:0000313" key="2">
    <source>
        <dbReference type="EMBL" id="KAF4670956.1"/>
    </source>
</evidence>
<organism evidence="2 3">
    <name type="scientific">Perkinsus chesapeaki</name>
    <name type="common">Clam parasite</name>
    <name type="synonym">Perkinsus andrewsi</name>
    <dbReference type="NCBI Taxonomy" id="330153"/>
    <lineage>
        <taxon>Eukaryota</taxon>
        <taxon>Sar</taxon>
        <taxon>Alveolata</taxon>
        <taxon>Perkinsozoa</taxon>
        <taxon>Perkinsea</taxon>
        <taxon>Perkinsida</taxon>
        <taxon>Perkinsidae</taxon>
        <taxon>Perkinsus</taxon>
    </lineage>
</organism>
<feature type="transmembrane region" description="Helical" evidence="1">
    <location>
        <begin position="44"/>
        <end position="68"/>
    </location>
</feature>
<dbReference type="Proteomes" id="UP000591131">
    <property type="component" value="Unassembled WGS sequence"/>
</dbReference>
<name>A0A7J6MHN7_PERCH</name>
<evidence type="ECO:0000256" key="1">
    <source>
        <dbReference type="SAM" id="Phobius"/>
    </source>
</evidence>